<dbReference type="PANTHER" id="PTHR21349:SF0">
    <property type="entry name" value="LARGE RIBOSOMAL SUBUNIT PROTEIN BL21M"/>
    <property type="match status" value="1"/>
</dbReference>
<evidence type="ECO:0000256" key="3">
    <source>
        <dbReference type="PROSITE-ProRule" id="PRU00453"/>
    </source>
</evidence>
<dbReference type="PANTHER" id="PTHR21349">
    <property type="entry name" value="50S RIBOSOMAL PROTEIN L21"/>
    <property type="match status" value="1"/>
</dbReference>
<dbReference type="AlphaFoldDB" id="A0A368H846"/>
<sequence>MEEVFDCPPSCFATGGSNSIAVGFMDGIVQMANYDLTEKSFQTQWKFKTKAGVRGMQYSRDQSEIFAITSNKGISCFDVETGKRKRCIMRGHDDKPTAICLLQPTASKHQQFATGDESGEVRTWDFRADNPRICSWKEQEGDVNALRIDNRHNVLSASSDGTIAAYEVRKRKLRMRSEMMHSELVSLCVTDKYVYAGGRDGYLEVFVHGDYGNILERIETGFEMGVDDVVELRKGLLLTCSGCSDKLRLINVMPTKKLGSAGTHGDDDGIDQLMVTSDGSTLVSMSTFANSIKFWPLAGILKKIPVLRVVDIKKRKPVVKEGCDFCSTERREQYKCPRCNCNYCSLRCYRNEKHSNCSESFYKECLKEHLEGKHFEGGSGDQKQDTFEERMQKYLNGEIDGIPGAGTTGTTGEEGDPLDSDDEEAGVSSAFPSKENQYLEKVVKDTVDDYVLDEDEIDRKLLGLGIGGEVDQLLGALSEEERATFAQLAEQIHLDTSGLTESCFKKAHWSGPLTTSFCIDISTSLHPNIFGHLFLTEMFRTALMRGFARRMATRAEVVDESAQKQVCSTIASEVADLANRLFAVVYVNGRQWKVGQNDLIALRGNLPLAVGEKIKLEKVLMVGGSKFSVFGRPLLDSVTVEATVVEKTTTYPELRYDRNNHKHVKAIHWLSEEMTVLRINEINAKDLLKEPSS</sequence>
<keyword evidence="3" id="KW-0479">Metal-binding</keyword>
<name>A0A368H846_ANCCA</name>
<dbReference type="SUPFAM" id="SSF50978">
    <property type="entry name" value="WD40 repeat-like"/>
    <property type="match status" value="1"/>
</dbReference>
<dbReference type="InterPro" id="IPR036322">
    <property type="entry name" value="WD40_repeat_dom_sf"/>
</dbReference>
<evidence type="ECO:0000313" key="7">
    <source>
        <dbReference type="Proteomes" id="UP000252519"/>
    </source>
</evidence>
<dbReference type="GO" id="GO:0008270">
    <property type="term" value="F:zinc ion binding"/>
    <property type="evidence" value="ECO:0007669"/>
    <property type="project" value="UniProtKB-UniRule"/>
</dbReference>
<evidence type="ECO:0000313" key="6">
    <source>
        <dbReference type="EMBL" id="RCN52744.1"/>
    </source>
</evidence>
<dbReference type="PROSITE" id="PS51083">
    <property type="entry name" value="ZF_HIT"/>
    <property type="match status" value="1"/>
</dbReference>
<dbReference type="InterPro" id="IPR036164">
    <property type="entry name" value="bL21-like_sf"/>
</dbReference>
<dbReference type="SUPFAM" id="SSF141091">
    <property type="entry name" value="L21p-like"/>
    <property type="match status" value="1"/>
</dbReference>
<dbReference type="InterPro" id="IPR001680">
    <property type="entry name" value="WD40_rpt"/>
</dbReference>
<feature type="region of interest" description="Disordered" evidence="4">
    <location>
        <begin position="398"/>
        <end position="431"/>
    </location>
</feature>
<dbReference type="CDD" id="cd23024">
    <property type="entry name" value="zf-HIT_ZNHIT2-3"/>
    <property type="match status" value="1"/>
</dbReference>
<evidence type="ECO:0000259" key="5">
    <source>
        <dbReference type="PROSITE" id="PS51083"/>
    </source>
</evidence>
<keyword evidence="3" id="KW-0862">Zinc</keyword>
<dbReference type="OrthoDB" id="5994at2759"/>
<dbReference type="Pfam" id="PF00829">
    <property type="entry name" value="Ribosomal_L21p"/>
    <property type="match status" value="1"/>
</dbReference>
<dbReference type="GO" id="GO:0005762">
    <property type="term" value="C:mitochondrial large ribosomal subunit"/>
    <property type="evidence" value="ECO:0007669"/>
    <property type="project" value="TreeGrafter"/>
</dbReference>
<dbReference type="Proteomes" id="UP000252519">
    <property type="component" value="Unassembled WGS sequence"/>
</dbReference>
<proteinExistence type="inferred from homology"/>
<evidence type="ECO:0000256" key="1">
    <source>
        <dbReference type="ARBA" id="ARBA00008563"/>
    </source>
</evidence>
<dbReference type="EMBL" id="JOJR01000005">
    <property type="protein sequence ID" value="RCN52744.1"/>
    <property type="molecule type" value="Genomic_DNA"/>
</dbReference>
<dbReference type="GO" id="GO:0003735">
    <property type="term" value="F:structural constituent of ribosome"/>
    <property type="evidence" value="ECO:0007669"/>
    <property type="project" value="TreeGrafter"/>
</dbReference>
<dbReference type="InterPro" id="IPR007529">
    <property type="entry name" value="Znf_HIT"/>
</dbReference>
<feature type="domain" description="HIT-type" evidence="5">
    <location>
        <begin position="323"/>
        <end position="357"/>
    </location>
</feature>
<dbReference type="STRING" id="29170.A0A368H846"/>
<dbReference type="InterPro" id="IPR028909">
    <property type="entry name" value="bL21-like"/>
</dbReference>
<organism evidence="6 7">
    <name type="scientific">Ancylostoma caninum</name>
    <name type="common">Dog hookworm</name>
    <dbReference type="NCBI Taxonomy" id="29170"/>
    <lineage>
        <taxon>Eukaryota</taxon>
        <taxon>Metazoa</taxon>
        <taxon>Ecdysozoa</taxon>
        <taxon>Nematoda</taxon>
        <taxon>Chromadorea</taxon>
        <taxon>Rhabditida</taxon>
        <taxon>Rhabditina</taxon>
        <taxon>Rhabditomorpha</taxon>
        <taxon>Strongyloidea</taxon>
        <taxon>Ancylostomatidae</taxon>
        <taxon>Ancylostomatinae</taxon>
        <taxon>Ancylostoma</taxon>
    </lineage>
</organism>
<dbReference type="Gene3D" id="2.130.10.10">
    <property type="entry name" value="YVTN repeat-like/Quinoprotein amine dehydrogenase"/>
    <property type="match status" value="1"/>
</dbReference>
<comment type="caution">
    <text evidence="6">The sequence shown here is derived from an EMBL/GenBank/DDBJ whole genome shotgun (WGS) entry which is preliminary data.</text>
</comment>
<gene>
    <name evidence="6" type="ORF">ANCCAN_01120</name>
</gene>
<accession>A0A368H846</accession>
<keyword evidence="7" id="KW-1185">Reference proteome</keyword>
<evidence type="ECO:0000256" key="4">
    <source>
        <dbReference type="SAM" id="MobiDB-lite"/>
    </source>
</evidence>
<feature type="compositionally biased region" description="Acidic residues" evidence="4">
    <location>
        <begin position="413"/>
        <end position="425"/>
    </location>
</feature>
<comment type="similarity">
    <text evidence="1">Belongs to the bacterial ribosomal protein bL21 family.</text>
</comment>
<dbReference type="SUPFAM" id="SSF144232">
    <property type="entry name" value="HIT/MYND zinc finger-like"/>
    <property type="match status" value="1"/>
</dbReference>
<dbReference type="InterPro" id="IPR015943">
    <property type="entry name" value="WD40/YVTN_repeat-like_dom_sf"/>
</dbReference>
<keyword evidence="3" id="KW-0863">Zinc-finger</keyword>
<evidence type="ECO:0000256" key="2">
    <source>
        <dbReference type="ARBA" id="ARBA00044129"/>
    </source>
</evidence>
<protein>
    <recommendedName>
        <fullName evidence="2">Large ribosomal subunit protein bL21m</fullName>
    </recommendedName>
</protein>
<dbReference type="SMART" id="SM00320">
    <property type="entry name" value="WD40"/>
    <property type="match status" value="4"/>
</dbReference>
<reference evidence="6 7" key="1">
    <citation type="submission" date="2014-10" db="EMBL/GenBank/DDBJ databases">
        <title>Draft genome of the hookworm Ancylostoma caninum.</title>
        <authorList>
            <person name="Mitreva M."/>
        </authorList>
    </citation>
    <scope>NUCLEOTIDE SEQUENCE [LARGE SCALE GENOMIC DNA]</scope>
    <source>
        <strain evidence="6 7">Baltimore</strain>
    </source>
</reference>
<dbReference type="Gene3D" id="3.30.60.190">
    <property type="match status" value="1"/>
</dbReference>